<evidence type="ECO:0000256" key="11">
    <source>
        <dbReference type="SAM" id="MobiDB-lite"/>
    </source>
</evidence>
<dbReference type="Proteomes" id="UP001301958">
    <property type="component" value="Unassembled WGS sequence"/>
</dbReference>
<feature type="compositionally biased region" description="Low complexity" evidence="11">
    <location>
        <begin position="357"/>
        <end position="374"/>
    </location>
</feature>
<dbReference type="Pfam" id="PF04406">
    <property type="entry name" value="TP6A_N"/>
    <property type="match status" value="1"/>
</dbReference>
<keyword evidence="6" id="KW-0460">Magnesium</keyword>
<name>A0AAN7BJ91_9PEZI</name>
<evidence type="ECO:0000259" key="12">
    <source>
        <dbReference type="Pfam" id="PF04406"/>
    </source>
</evidence>
<evidence type="ECO:0000256" key="1">
    <source>
        <dbReference type="ARBA" id="ARBA00000185"/>
    </source>
</evidence>
<comment type="similarity">
    <text evidence="3 10">Belongs to the TOP6A family.</text>
</comment>
<evidence type="ECO:0000313" key="14">
    <source>
        <dbReference type="EMBL" id="KAK4224273.1"/>
    </source>
</evidence>
<dbReference type="CDD" id="cd00223">
    <property type="entry name" value="TOPRIM_TopoIIB_SPO"/>
    <property type="match status" value="1"/>
</dbReference>
<feature type="domain" description="Topoisomerase 6 subunit A/Spo11 TOPRIM" evidence="13">
    <location>
        <begin position="238"/>
        <end position="367"/>
    </location>
</feature>
<dbReference type="PROSITE" id="PS52041">
    <property type="entry name" value="TOPO_IIB"/>
    <property type="match status" value="1"/>
</dbReference>
<dbReference type="GO" id="GO:0005524">
    <property type="term" value="F:ATP binding"/>
    <property type="evidence" value="ECO:0007669"/>
    <property type="project" value="InterPro"/>
</dbReference>
<feature type="domain" description="Spo11/DNA topoisomerase VI subunit A N-terminal" evidence="12">
    <location>
        <begin position="127"/>
        <end position="188"/>
    </location>
</feature>
<evidence type="ECO:0000256" key="7">
    <source>
        <dbReference type="ARBA" id="ARBA00023029"/>
    </source>
</evidence>
<reference evidence="14" key="1">
    <citation type="journal article" date="2023" name="Mol. Phylogenet. Evol.">
        <title>Genome-scale phylogeny and comparative genomics of the fungal order Sordariales.</title>
        <authorList>
            <person name="Hensen N."/>
            <person name="Bonometti L."/>
            <person name="Westerberg I."/>
            <person name="Brannstrom I.O."/>
            <person name="Guillou S."/>
            <person name="Cros-Aarteil S."/>
            <person name="Calhoun S."/>
            <person name="Haridas S."/>
            <person name="Kuo A."/>
            <person name="Mondo S."/>
            <person name="Pangilinan J."/>
            <person name="Riley R."/>
            <person name="LaButti K."/>
            <person name="Andreopoulos B."/>
            <person name="Lipzen A."/>
            <person name="Chen C."/>
            <person name="Yan M."/>
            <person name="Daum C."/>
            <person name="Ng V."/>
            <person name="Clum A."/>
            <person name="Steindorff A."/>
            <person name="Ohm R.A."/>
            <person name="Martin F."/>
            <person name="Silar P."/>
            <person name="Natvig D.O."/>
            <person name="Lalanne C."/>
            <person name="Gautier V."/>
            <person name="Ament-Velasquez S.L."/>
            <person name="Kruys A."/>
            <person name="Hutchinson M.I."/>
            <person name="Powell A.J."/>
            <person name="Barry K."/>
            <person name="Miller A.N."/>
            <person name="Grigoriev I.V."/>
            <person name="Debuchy R."/>
            <person name="Gladieux P."/>
            <person name="Hiltunen Thoren M."/>
            <person name="Johannesson H."/>
        </authorList>
    </citation>
    <scope>NUCLEOTIDE SEQUENCE</scope>
    <source>
        <strain evidence="14">CBS 990.96</strain>
    </source>
</reference>
<feature type="region of interest" description="Disordered" evidence="11">
    <location>
        <begin position="353"/>
        <end position="382"/>
    </location>
</feature>
<dbReference type="GO" id="GO:0000706">
    <property type="term" value="P:meiotic DNA double-strand break processing"/>
    <property type="evidence" value="ECO:0007669"/>
    <property type="project" value="TreeGrafter"/>
</dbReference>
<dbReference type="InterPro" id="IPR002815">
    <property type="entry name" value="Spo11/TopoVI_A"/>
</dbReference>
<keyword evidence="8 10" id="KW-0238">DNA-binding</keyword>
<dbReference type="GO" id="GO:0003918">
    <property type="term" value="F:DNA topoisomerase type II (double strand cut, ATP-hydrolyzing) activity"/>
    <property type="evidence" value="ECO:0007669"/>
    <property type="project" value="UniProtKB-UniRule"/>
</dbReference>
<dbReference type="InterPro" id="IPR034136">
    <property type="entry name" value="TOPRIM_Topo6A/Spo11"/>
</dbReference>
<dbReference type="GO" id="GO:0042138">
    <property type="term" value="P:meiotic DNA double-strand break formation"/>
    <property type="evidence" value="ECO:0007669"/>
    <property type="project" value="TreeGrafter"/>
</dbReference>
<evidence type="ECO:0000256" key="2">
    <source>
        <dbReference type="ARBA" id="ARBA00001946"/>
    </source>
</evidence>
<dbReference type="PANTHER" id="PTHR10848:SF0">
    <property type="entry name" value="MEIOTIC RECOMBINATION PROTEIN SPO11"/>
    <property type="match status" value="1"/>
</dbReference>
<keyword evidence="5" id="KW-0479">Metal-binding</keyword>
<evidence type="ECO:0000256" key="9">
    <source>
        <dbReference type="ARBA" id="ARBA00023235"/>
    </source>
</evidence>
<keyword evidence="15" id="KW-1185">Reference proteome</keyword>
<dbReference type="PRINTS" id="PR01550">
    <property type="entry name" value="TOP6AFAMILY"/>
</dbReference>
<proteinExistence type="inferred from homology"/>
<protein>
    <recommendedName>
        <fullName evidence="4">DNA topoisomerase (ATP-hydrolyzing)</fullName>
        <ecNumber evidence="4">5.6.2.2</ecNumber>
    </recommendedName>
</protein>
<evidence type="ECO:0000256" key="4">
    <source>
        <dbReference type="ARBA" id="ARBA00012895"/>
    </source>
</evidence>
<keyword evidence="9 10" id="KW-0413">Isomerase</keyword>
<comment type="catalytic activity">
    <reaction evidence="1 10">
        <text>ATP-dependent breakage, passage and rejoining of double-stranded DNA.</text>
        <dbReference type="EC" id="5.6.2.2"/>
    </reaction>
</comment>
<dbReference type="InterPro" id="IPR013049">
    <property type="entry name" value="Spo11/TopoVI_A_N"/>
</dbReference>
<gene>
    <name evidence="14" type="ORF">QBC38DRAFT_538587</name>
</gene>
<dbReference type="EMBL" id="MU865398">
    <property type="protein sequence ID" value="KAK4224273.1"/>
    <property type="molecule type" value="Genomic_DNA"/>
</dbReference>
<dbReference type="Pfam" id="PF21180">
    <property type="entry name" value="TOP6A-Spo11_Toprim"/>
    <property type="match status" value="1"/>
</dbReference>
<sequence>MSWANQQTQILCYYYLYTCKIFFKKNIKNMSASSSTSHHSANFSTSSAATSFIPDARNIVSIPNNDANGGALAQIEDLLESIVDAIEAGSELIIPYRSSRTEVDPEQRDARHSELVRFPGRNIQEAKRFEALFRIIELSHEALLSGNIITKRNIYYQDPDLFKSQAVVDALVDNLAFTLGVGRGDLNIVAAAKGLISGPVELIMRDGSVHNCGLSGDGGVLLPSLEAIDKIAFYCVRWVLVIEKEATFRTLAASQYAKESQAGHGLLITAKGFPDLATRRFLSLLHSIRPELLLFGLVDFDPHGIAILRTYKYGSQRLEHEVGATIPGMKWLGIKSSDIMPSSGLSRNISALRRSDSQSTQEYSSQESQAYSYDGSQSERPPKRLRIRRVQDPSDSVAALTQNDRKKAMDILKDICSSENMDGDVPEQMLELQRMLMLNIKAEIQAVDNYGDLTDWLDERLCQGR</sequence>
<evidence type="ECO:0000313" key="15">
    <source>
        <dbReference type="Proteomes" id="UP001301958"/>
    </source>
</evidence>
<evidence type="ECO:0000256" key="3">
    <source>
        <dbReference type="ARBA" id="ARBA00006559"/>
    </source>
</evidence>
<dbReference type="InterPro" id="IPR036078">
    <property type="entry name" value="Spo11/TopoVI_A_sf"/>
</dbReference>
<dbReference type="EC" id="5.6.2.2" evidence="4"/>
<dbReference type="GO" id="GO:0007131">
    <property type="term" value="P:reciprocal meiotic recombination"/>
    <property type="evidence" value="ECO:0007669"/>
    <property type="project" value="TreeGrafter"/>
</dbReference>
<evidence type="ECO:0000256" key="8">
    <source>
        <dbReference type="ARBA" id="ARBA00023125"/>
    </source>
</evidence>
<feature type="active site" description="O-(5'-phospho-DNA)-tyrosine intermediate" evidence="10">
    <location>
        <position position="156"/>
    </location>
</feature>
<dbReference type="InterPro" id="IPR036388">
    <property type="entry name" value="WH-like_DNA-bd_sf"/>
</dbReference>
<comment type="caution">
    <text evidence="14">The sequence shown here is derived from an EMBL/GenBank/DDBJ whole genome shotgun (WGS) entry which is preliminary data.</text>
</comment>
<dbReference type="GO" id="GO:0000228">
    <property type="term" value="C:nuclear chromosome"/>
    <property type="evidence" value="ECO:0007669"/>
    <property type="project" value="TreeGrafter"/>
</dbReference>
<dbReference type="PANTHER" id="PTHR10848">
    <property type="entry name" value="MEIOTIC RECOMBINATION PROTEIN SPO11"/>
    <property type="match status" value="1"/>
</dbReference>
<keyword evidence="7 10" id="KW-0799">Topoisomerase</keyword>
<evidence type="ECO:0000256" key="10">
    <source>
        <dbReference type="PROSITE-ProRule" id="PRU01385"/>
    </source>
</evidence>
<dbReference type="Gene3D" id="3.40.1360.10">
    <property type="match status" value="1"/>
</dbReference>
<dbReference type="GO" id="GO:0046872">
    <property type="term" value="F:metal ion binding"/>
    <property type="evidence" value="ECO:0007669"/>
    <property type="project" value="UniProtKB-KW"/>
</dbReference>
<dbReference type="SUPFAM" id="SSF56726">
    <property type="entry name" value="DNA topoisomerase IV, alpha subunit"/>
    <property type="match status" value="1"/>
</dbReference>
<dbReference type="Gene3D" id="1.10.10.10">
    <property type="entry name" value="Winged helix-like DNA-binding domain superfamily/Winged helix DNA-binding domain"/>
    <property type="match status" value="1"/>
</dbReference>
<evidence type="ECO:0000256" key="5">
    <source>
        <dbReference type="ARBA" id="ARBA00022723"/>
    </source>
</evidence>
<evidence type="ECO:0000256" key="6">
    <source>
        <dbReference type="ARBA" id="ARBA00022842"/>
    </source>
</evidence>
<dbReference type="GO" id="GO:0003677">
    <property type="term" value="F:DNA binding"/>
    <property type="evidence" value="ECO:0007669"/>
    <property type="project" value="UniProtKB-UniRule"/>
</dbReference>
<accession>A0AAN7BJ91</accession>
<reference evidence="14" key="2">
    <citation type="submission" date="2023-05" db="EMBL/GenBank/DDBJ databases">
        <authorList>
            <consortium name="Lawrence Berkeley National Laboratory"/>
            <person name="Steindorff A."/>
            <person name="Hensen N."/>
            <person name="Bonometti L."/>
            <person name="Westerberg I."/>
            <person name="Brannstrom I.O."/>
            <person name="Guillou S."/>
            <person name="Cros-Aarteil S."/>
            <person name="Calhoun S."/>
            <person name="Haridas S."/>
            <person name="Kuo A."/>
            <person name="Mondo S."/>
            <person name="Pangilinan J."/>
            <person name="Riley R."/>
            <person name="Labutti K."/>
            <person name="Andreopoulos B."/>
            <person name="Lipzen A."/>
            <person name="Chen C."/>
            <person name="Yanf M."/>
            <person name="Daum C."/>
            <person name="Ng V."/>
            <person name="Clum A."/>
            <person name="Ohm R."/>
            <person name="Martin F."/>
            <person name="Silar P."/>
            <person name="Natvig D."/>
            <person name="Lalanne C."/>
            <person name="Gautier V."/>
            <person name="Ament-Velasquez S.L."/>
            <person name="Kruys A."/>
            <person name="Hutchinson M.I."/>
            <person name="Powell A.J."/>
            <person name="Barry K."/>
            <person name="Miller A.N."/>
            <person name="Grigoriev I.V."/>
            <person name="Debuchy R."/>
            <person name="Gladieux P."/>
            <person name="Thoren M.H."/>
            <person name="Johannesson H."/>
        </authorList>
    </citation>
    <scope>NUCLEOTIDE SEQUENCE</scope>
    <source>
        <strain evidence="14">CBS 990.96</strain>
    </source>
</reference>
<evidence type="ECO:0000259" key="13">
    <source>
        <dbReference type="Pfam" id="PF21180"/>
    </source>
</evidence>
<organism evidence="14 15">
    <name type="scientific">Podospora fimiseda</name>
    <dbReference type="NCBI Taxonomy" id="252190"/>
    <lineage>
        <taxon>Eukaryota</taxon>
        <taxon>Fungi</taxon>
        <taxon>Dikarya</taxon>
        <taxon>Ascomycota</taxon>
        <taxon>Pezizomycotina</taxon>
        <taxon>Sordariomycetes</taxon>
        <taxon>Sordariomycetidae</taxon>
        <taxon>Sordariales</taxon>
        <taxon>Podosporaceae</taxon>
        <taxon>Podospora</taxon>
    </lineage>
</organism>
<dbReference type="AlphaFoldDB" id="A0AAN7BJ91"/>
<comment type="cofactor">
    <cofactor evidence="2">
        <name>Mg(2+)</name>
        <dbReference type="ChEBI" id="CHEBI:18420"/>
    </cofactor>
</comment>